<dbReference type="Proteomes" id="UP000001292">
    <property type="component" value="Unassembled WGS sequence"/>
</dbReference>
<dbReference type="HOGENOM" id="CLU_2136074_0_0_1"/>
<proteinExistence type="predicted"/>
<evidence type="ECO:0000313" key="2">
    <source>
        <dbReference type="Proteomes" id="UP000001292"/>
    </source>
</evidence>
<sequence length="113" mass="13210">MARDQAVALVVAKRRKAKDLQRRLLQSPHRDPQIAGFLPPGMWQTDENLKMNLHLNLHSLMKPLAAPYRSAQGSSKRNKTKHKSWLAEYQEDEECGECEEEYEEFQARVYIEE</sequence>
<organism evidence="2">
    <name type="scientific">Drosophila sechellia</name>
    <name type="common">Fruit fly</name>
    <dbReference type="NCBI Taxonomy" id="7238"/>
    <lineage>
        <taxon>Eukaryota</taxon>
        <taxon>Metazoa</taxon>
        <taxon>Ecdysozoa</taxon>
        <taxon>Arthropoda</taxon>
        <taxon>Hexapoda</taxon>
        <taxon>Insecta</taxon>
        <taxon>Pterygota</taxon>
        <taxon>Neoptera</taxon>
        <taxon>Endopterygota</taxon>
        <taxon>Diptera</taxon>
        <taxon>Brachycera</taxon>
        <taxon>Muscomorpha</taxon>
        <taxon>Ephydroidea</taxon>
        <taxon>Drosophilidae</taxon>
        <taxon>Drosophila</taxon>
        <taxon>Sophophora</taxon>
    </lineage>
</organism>
<gene>
    <name evidence="1" type="primary">Dsec\GM25758</name>
    <name evidence="1" type="ORF">Dsec_GM25758</name>
</gene>
<dbReference type="EMBL" id="CH480815">
    <property type="protein sequence ID" value="EDW42020.1"/>
    <property type="molecule type" value="Genomic_DNA"/>
</dbReference>
<evidence type="ECO:0000313" key="1">
    <source>
        <dbReference type="EMBL" id="EDW42020.1"/>
    </source>
</evidence>
<accession>B4HLY3</accession>
<reference evidence="1 2" key="1">
    <citation type="journal article" date="2007" name="Nature">
        <title>Evolution of genes and genomes on the Drosophila phylogeny.</title>
        <authorList>
            <consortium name="Drosophila 12 Genomes Consortium"/>
            <person name="Clark A.G."/>
            <person name="Eisen M.B."/>
            <person name="Smith D.R."/>
            <person name="Bergman C.M."/>
            <person name="Oliver B."/>
            <person name="Markow T.A."/>
            <person name="Kaufman T.C."/>
            <person name="Kellis M."/>
            <person name="Gelbart W."/>
            <person name="Iyer V.N."/>
            <person name="Pollard D.A."/>
            <person name="Sackton T.B."/>
            <person name="Larracuente A.M."/>
            <person name="Singh N.D."/>
            <person name="Abad J.P."/>
            <person name="Abt D.N."/>
            <person name="Adryan B."/>
            <person name="Aguade M."/>
            <person name="Akashi H."/>
            <person name="Anderson W.W."/>
            <person name="Aquadro C.F."/>
            <person name="Ardell D.H."/>
            <person name="Arguello R."/>
            <person name="Artieri C.G."/>
            <person name="Barbash D.A."/>
            <person name="Barker D."/>
            <person name="Barsanti P."/>
            <person name="Batterham P."/>
            <person name="Batzoglou S."/>
            <person name="Begun D."/>
            <person name="Bhutkar A."/>
            <person name="Blanco E."/>
            <person name="Bosak S.A."/>
            <person name="Bradley R.K."/>
            <person name="Brand A.D."/>
            <person name="Brent M.R."/>
            <person name="Brooks A.N."/>
            <person name="Brown R.H."/>
            <person name="Butlin R.K."/>
            <person name="Caggese C."/>
            <person name="Calvi B.R."/>
            <person name="Bernardo de Carvalho A."/>
            <person name="Caspi A."/>
            <person name="Castrezana S."/>
            <person name="Celniker S.E."/>
            <person name="Chang J.L."/>
            <person name="Chapple C."/>
            <person name="Chatterji S."/>
            <person name="Chinwalla A."/>
            <person name="Civetta A."/>
            <person name="Clifton S.W."/>
            <person name="Comeron J.M."/>
            <person name="Costello J.C."/>
            <person name="Coyne J.A."/>
            <person name="Daub J."/>
            <person name="David R.G."/>
            <person name="Delcher A.L."/>
            <person name="Delehaunty K."/>
            <person name="Do C.B."/>
            <person name="Ebling H."/>
            <person name="Edwards K."/>
            <person name="Eickbush T."/>
            <person name="Evans J.D."/>
            <person name="Filipski A."/>
            <person name="Findeiss S."/>
            <person name="Freyhult E."/>
            <person name="Fulton L."/>
            <person name="Fulton R."/>
            <person name="Garcia A.C."/>
            <person name="Gardiner A."/>
            <person name="Garfield D.A."/>
            <person name="Garvin B.E."/>
            <person name="Gibson G."/>
            <person name="Gilbert D."/>
            <person name="Gnerre S."/>
            <person name="Godfrey J."/>
            <person name="Good R."/>
            <person name="Gotea V."/>
            <person name="Gravely B."/>
            <person name="Greenberg A.J."/>
            <person name="Griffiths-Jones S."/>
            <person name="Gross S."/>
            <person name="Guigo R."/>
            <person name="Gustafson E.A."/>
            <person name="Haerty W."/>
            <person name="Hahn M.W."/>
            <person name="Halligan D.L."/>
            <person name="Halpern A.L."/>
            <person name="Halter G.M."/>
            <person name="Han M.V."/>
            <person name="Heger A."/>
            <person name="Hillier L."/>
            <person name="Hinrichs A.S."/>
            <person name="Holmes I."/>
            <person name="Hoskins R.A."/>
            <person name="Hubisz M.J."/>
            <person name="Hultmark D."/>
            <person name="Huntley M.A."/>
            <person name="Jaffe D.B."/>
            <person name="Jagadeeshan S."/>
            <person name="Jeck W.R."/>
            <person name="Johnson J."/>
            <person name="Jones C.D."/>
            <person name="Jordan W.C."/>
            <person name="Karpen G.H."/>
            <person name="Kataoka E."/>
            <person name="Keightley P.D."/>
            <person name="Kheradpour P."/>
            <person name="Kirkness E.F."/>
            <person name="Koerich L.B."/>
            <person name="Kristiansen K."/>
            <person name="Kudrna D."/>
            <person name="Kulathinal R.J."/>
            <person name="Kumar S."/>
            <person name="Kwok R."/>
            <person name="Lander E."/>
            <person name="Langley C.H."/>
            <person name="Lapoint R."/>
            <person name="Lazzaro B.P."/>
            <person name="Lee S.J."/>
            <person name="Levesque L."/>
            <person name="Li R."/>
            <person name="Lin C.F."/>
            <person name="Lin M.F."/>
            <person name="Lindblad-Toh K."/>
            <person name="Llopart A."/>
            <person name="Long M."/>
            <person name="Low L."/>
            <person name="Lozovsky E."/>
            <person name="Lu J."/>
            <person name="Luo M."/>
            <person name="Machado C.A."/>
            <person name="Makalowski W."/>
            <person name="Marzo M."/>
            <person name="Matsuda M."/>
            <person name="Matzkin L."/>
            <person name="McAllister B."/>
            <person name="McBride C.S."/>
            <person name="McKernan B."/>
            <person name="McKernan K."/>
            <person name="Mendez-Lago M."/>
            <person name="Minx P."/>
            <person name="Mollenhauer M.U."/>
            <person name="Montooth K."/>
            <person name="Mount S.M."/>
            <person name="Mu X."/>
            <person name="Myers E."/>
            <person name="Negre B."/>
            <person name="Newfeld S."/>
            <person name="Nielsen R."/>
            <person name="Noor M.A."/>
            <person name="O'Grady P."/>
            <person name="Pachter L."/>
            <person name="Papaceit M."/>
            <person name="Parisi M.J."/>
            <person name="Parisi M."/>
            <person name="Parts L."/>
            <person name="Pedersen J.S."/>
            <person name="Pesole G."/>
            <person name="Phillippy A.M."/>
            <person name="Ponting C.P."/>
            <person name="Pop M."/>
            <person name="Porcelli D."/>
            <person name="Powell J.R."/>
            <person name="Prohaska S."/>
            <person name="Pruitt K."/>
            <person name="Puig M."/>
            <person name="Quesneville H."/>
            <person name="Ram K.R."/>
            <person name="Rand D."/>
            <person name="Rasmussen M.D."/>
            <person name="Reed L.K."/>
            <person name="Reenan R."/>
            <person name="Reily A."/>
            <person name="Remington K.A."/>
            <person name="Rieger T.T."/>
            <person name="Ritchie M.G."/>
            <person name="Robin C."/>
            <person name="Rogers Y.H."/>
            <person name="Rohde C."/>
            <person name="Rozas J."/>
            <person name="Rubenfield M.J."/>
            <person name="Ruiz A."/>
            <person name="Russo S."/>
            <person name="Salzberg S.L."/>
            <person name="Sanchez-Gracia A."/>
            <person name="Saranga D.J."/>
            <person name="Sato H."/>
            <person name="Schaeffer S.W."/>
            <person name="Schatz M.C."/>
            <person name="Schlenke T."/>
            <person name="Schwartz R."/>
            <person name="Segarra C."/>
            <person name="Singh R.S."/>
            <person name="Sirot L."/>
            <person name="Sirota M."/>
            <person name="Sisneros N.B."/>
            <person name="Smith C.D."/>
            <person name="Smith T.F."/>
            <person name="Spieth J."/>
            <person name="Stage D.E."/>
            <person name="Stark A."/>
            <person name="Stephan W."/>
            <person name="Strausberg R.L."/>
            <person name="Strempel S."/>
            <person name="Sturgill D."/>
            <person name="Sutton G."/>
            <person name="Sutton G.G."/>
            <person name="Tao W."/>
            <person name="Teichmann S."/>
            <person name="Tobari Y.N."/>
            <person name="Tomimura Y."/>
            <person name="Tsolas J.M."/>
            <person name="Valente V.L."/>
            <person name="Venter E."/>
            <person name="Venter J.C."/>
            <person name="Vicario S."/>
            <person name="Vieira F.G."/>
            <person name="Vilella A.J."/>
            <person name="Villasante A."/>
            <person name="Walenz B."/>
            <person name="Wang J."/>
            <person name="Wasserman M."/>
            <person name="Watts T."/>
            <person name="Wilson D."/>
            <person name="Wilson R.K."/>
            <person name="Wing R.A."/>
            <person name="Wolfner M.F."/>
            <person name="Wong A."/>
            <person name="Wong G.K."/>
            <person name="Wu C.I."/>
            <person name="Wu G."/>
            <person name="Yamamoto D."/>
            <person name="Yang H.P."/>
            <person name="Yang S.P."/>
            <person name="Yorke J.A."/>
            <person name="Yoshida K."/>
            <person name="Zdobnov E."/>
            <person name="Zhang P."/>
            <person name="Zhang Y."/>
            <person name="Zimin A.V."/>
            <person name="Baldwin J."/>
            <person name="Abdouelleil A."/>
            <person name="Abdulkadir J."/>
            <person name="Abebe A."/>
            <person name="Abera B."/>
            <person name="Abreu J."/>
            <person name="Acer S.C."/>
            <person name="Aftuck L."/>
            <person name="Alexander A."/>
            <person name="An P."/>
            <person name="Anderson E."/>
            <person name="Anderson S."/>
            <person name="Arachi H."/>
            <person name="Azer M."/>
            <person name="Bachantsang P."/>
            <person name="Barry A."/>
            <person name="Bayul T."/>
            <person name="Berlin A."/>
            <person name="Bessette D."/>
            <person name="Bloom T."/>
            <person name="Blye J."/>
            <person name="Boguslavskiy L."/>
            <person name="Bonnet C."/>
            <person name="Boukhgalter B."/>
            <person name="Bourzgui I."/>
            <person name="Brown A."/>
            <person name="Cahill P."/>
            <person name="Channer S."/>
            <person name="Cheshatsang Y."/>
            <person name="Chuda L."/>
            <person name="Citroen M."/>
            <person name="Collymore A."/>
            <person name="Cooke P."/>
            <person name="Costello M."/>
            <person name="D'Aco K."/>
            <person name="Daza R."/>
            <person name="De Haan G."/>
            <person name="DeGray S."/>
            <person name="DeMaso C."/>
            <person name="Dhargay N."/>
            <person name="Dooley K."/>
            <person name="Dooley E."/>
            <person name="Doricent M."/>
            <person name="Dorje P."/>
            <person name="Dorjee K."/>
            <person name="Dupes A."/>
            <person name="Elong R."/>
            <person name="Falk J."/>
            <person name="Farina A."/>
            <person name="Faro S."/>
            <person name="Ferguson D."/>
            <person name="Fisher S."/>
            <person name="Foley C.D."/>
            <person name="Franke A."/>
            <person name="Friedrich D."/>
            <person name="Gadbois L."/>
            <person name="Gearin G."/>
            <person name="Gearin C.R."/>
            <person name="Giannoukos G."/>
            <person name="Goode T."/>
            <person name="Graham J."/>
            <person name="Grandbois E."/>
            <person name="Grewal S."/>
            <person name="Gyaltsen K."/>
            <person name="Hafez N."/>
            <person name="Hagos B."/>
            <person name="Hall J."/>
            <person name="Henson C."/>
            <person name="Hollinger A."/>
            <person name="Honan T."/>
            <person name="Huard M.D."/>
            <person name="Hughes L."/>
            <person name="Hurhula B."/>
            <person name="Husby M.E."/>
            <person name="Kamat A."/>
            <person name="Kanga B."/>
            <person name="Kashin S."/>
            <person name="Khazanovich D."/>
            <person name="Kisner P."/>
            <person name="Lance K."/>
            <person name="Lara M."/>
            <person name="Lee W."/>
            <person name="Lennon N."/>
            <person name="Letendre F."/>
            <person name="LeVine R."/>
            <person name="Lipovsky A."/>
            <person name="Liu X."/>
            <person name="Liu J."/>
            <person name="Liu S."/>
            <person name="Lokyitsang T."/>
            <person name="Lokyitsang Y."/>
            <person name="Lubonja R."/>
            <person name="Lui A."/>
            <person name="MacDonald P."/>
            <person name="Magnisalis V."/>
            <person name="Maru K."/>
            <person name="Matthews C."/>
            <person name="McCusker W."/>
            <person name="McDonough S."/>
            <person name="Mehta T."/>
            <person name="Meldrim J."/>
            <person name="Meneus L."/>
            <person name="Mihai O."/>
            <person name="Mihalev A."/>
            <person name="Mihova T."/>
            <person name="Mittelman R."/>
            <person name="Mlenga V."/>
            <person name="Montmayeur A."/>
            <person name="Mulrain L."/>
            <person name="Navidi A."/>
            <person name="Naylor J."/>
            <person name="Negash T."/>
            <person name="Nguyen T."/>
            <person name="Nguyen N."/>
            <person name="Nicol R."/>
            <person name="Norbu C."/>
            <person name="Norbu N."/>
            <person name="Novod N."/>
            <person name="O'Neill B."/>
            <person name="Osman S."/>
            <person name="Markiewicz E."/>
            <person name="Oyono O.L."/>
            <person name="Patti C."/>
            <person name="Phunkhang P."/>
            <person name="Pierre F."/>
            <person name="Priest M."/>
            <person name="Raghuraman S."/>
            <person name="Rege F."/>
            <person name="Reyes R."/>
            <person name="Rise C."/>
            <person name="Rogov P."/>
            <person name="Ross K."/>
            <person name="Ryan E."/>
            <person name="Settipalli S."/>
            <person name="Shea T."/>
            <person name="Sherpa N."/>
            <person name="Shi L."/>
            <person name="Shih D."/>
            <person name="Sparrow T."/>
            <person name="Spaulding J."/>
            <person name="Stalker J."/>
            <person name="Stange-Thomann N."/>
            <person name="Stavropoulos S."/>
            <person name="Stone C."/>
            <person name="Strader C."/>
            <person name="Tesfaye S."/>
            <person name="Thomson T."/>
            <person name="Thoulutsang Y."/>
            <person name="Thoulutsang D."/>
            <person name="Topham K."/>
            <person name="Topping I."/>
            <person name="Tsamla T."/>
            <person name="Vassiliev H."/>
            <person name="Vo A."/>
            <person name="Wangchuk T."/>
            <person name="Wangdi T."/>
            <person name="Weiand M."/>
            <person name="Wilkinson J."/>
            <person name="Wilson A."/>
            <person name="Yadav S."/>
            <person name="Young G."/>
            <person name="Yu Q."/>
            <person name="Zembek L."/>
            <person name="Zhong D."/>
            <person name="Zimmer A."/>
            <person name="Zwirko Z."/>
            <person name="Jaffe D.B."/>
            <person name="Alvarez P."/>
            <person name="Brockman W."/>
            <person name="Butler J."/>
            <person name="Chin C."/>
            <person name="Gnerre S."/>
            <person name="Grabherr M."/>
            <person name="Kleber M."/>
            <person name="Mauceli E."/>
            <person name="MacCallum I."/>
        </authorList>
    </citation>
    <scope>NUCLEOTIDE SEQUENCE [LARGE SCALE GENOMIC DNA]</scope>
    <source>
        <strain evidence="2">Rob3c / Tucson 14021-0248.25</strain>
    </source>
</reference>
<protein>
    <submittedName>
        <fullName evidence="1">GM25758</fullName>
    </submittedName>
</protein>
<dbReference type="AlphaFoldDB" id="B4HLY3"/>
<name>B4HLY3_DROSE</name>
<dbReference type="OMA" id="YQEDEEC"/>
<keyword evidence="2" id="KW-1185">Reference proteome</keyword>